<feature type="transmembrane region" description="Helical" evidence="6">
    <location>
        <begin position="32"/>
        <end position="51"/>
    </location>
</feature>
<feature type="transmembrane region" description="Helical" evidence="6">
    <location>
        <begin position="114"/>
        <end position="131"/>
    </location>
</feature>
<dbReference type="GO" id="GO:0016020">
    <property type="term" value="C:membrane"/>
    <property type="evidence" value="ECO:0007669"/>
    <property type="project" value="UniProtKB-SubCell"/>
</dbReference>
<dbReference type="Proteomes" id="UP000325243">
    <property type="component" value="Unassembled WGS sequence"/>
</dbReference>
<protein>
    <submittedName>
        <fullName evidence="7">Lysoplasmalogenase</fullName>
    </submittedName>
</protein>
<organism evidence="7 8">
    <name type="scientific">Agromyces mariniharenae</name>
    <dbReference type="NCBI Taxonomy" id="2604423"/>
    <lineage>
        <taxon>Bacteria</taxon>
        <taxon>Bacillati</taxon>
        <taxon>Actinomycetota</taxon>
        <taxon>Actinomycetes</taxon>
        <taxon>Micrococcales</taxon>
        <taxon>Microbacteriaceae</taxon>
        <taxon>Agromyces</taxon>
    </lineage>
</organism>
<proteinExistence type="inferred from homology"/>
<dbReference type="EMBL" id="VSSB01000001">
    <property type="protein sequence ID" value="TYL52313.1"/>
    <property type="molecule type" value="Genomic_DNA"/>
</dbReference>
<feature type="transmembrane region" description="Helical" evidence="6">
    <location>
        <begin position="58"/>
        <end position="76"/>
    </location>
</feature>
<feature type="transmembrane region" description="Helical" evidence="6">
    <location>
        <begin position="137"/>
        <end position="154"/>
    </location>
</feature>
<keyword evidence="8" id="KW-1185">Reference proteome</keyword>
<sequence length="230" mass="23801">MTVAPPVAFAPYAVLSVVHLVVLQVAPDPTAVTVTKVLLMPALALGVLLAFRPLHGAVPVLLLAAIALSWGGDVLLTFPGDLWFVVGLVSFLLGHVAYIALFQRLPPRGRRLPVWTLVYVLWYAAFLALLGPHLGALFVPVAIYGLVLGTMAALAGGIGGVVALGGALFVVSDSVLALGRFLPGYEFALHDLTVMTTYLAAQGLIALGVVGLQRAGVSAPRRSASAALPA</sequence>
<feature type="transmembrane region" description="Helical" evidence="6">
    <location>
        <begin position="194"/>
        <end position="212"/>
    </location>
</feature>
<reference evidence="7 8" key="1">
    <citation type="submission" date="2019-08" db="EMBL/GenBank/DDBJ databases">
        <authorList>
            <person name="Hu J."/>
        </authorList>
    </citation>
    <scope>NUCLEOTIDE SEQUENCE [LARGE SCALE GENOMIC DNA]</scope>
    <source>
        <strain evidence="7 8">NEAU-184</strain>
    </source>
</reference>
<dbReference type="AlphaFoldDB" id="A0A5S4V389"/>
<evidence type="ECO:0000256" key="3">
    <source>
        <dbReference type="ARBA" id="ARBA00022692"/>
    </source>
</evidence>
<dbReference type="Pfam" id="PF07947">
    <property type="entry name" value="YhhN"/>
    <property type="match status" value="1"/>
</dbReference>
<dbReference type="PANTHER" id="PTHR31885">
    <property type="entry name" value="GH04784P"/>
    <property type="match status" value="1"/>
</dbReference>
<dbReference type="RefSeq" id="WP_148731774.1">
    <property type="nucleotide sequence ID" value="NZ_VSSB01000001.1"/>
</dbReference>
<evidence type="ECO:0000256" key="5">
    <source>
        <dbReference type="ARBA" id="ARBA00023136"/>
    </source>
</evidence>
<feature type="transmembrane region" description="Helical" evidence="6">
    <location>
        <begin position="7"/>
        <end position="26"/>
    </location>
</feature>
<dbReference type="PANTHER" id="PTHR31885:SF6">
    <property type="entry name" value="GH04784P"/>
    <property type="match status" value="1"/>
</dbReference>
<feature type="transmembrane region" description="Helical" evidence="6">
    <location>
        <begin position="161"/>
        <end position="182"/>
    </location>
</feature>
<keyword evidence="5 6" id="KW-0472">Membrane</keyword>
<comment type="similarity">
    <text evidence="2">Belongs to the TMEM86 family.</text>
</comment>
<evidence type="ECO:0000256" key="2">
    <source>
        <dbReference type="ARBA" id="ARBA00007375"/>
    </source>
</evidence>
<evidence type="ECO:0000313" key="8">
    <source>
        <dbReference type="Proteomes" id="UP000325243"/>
    </source>
</evidence>
<dbReference type="GO" id="GO:0016787">
    <property type="term" value="F:hydrolase activity"/>
    <property type="evidence" value="ECO:0007669"/>
    <property type="project" value="TreeGrafter"/>
</dbReference>
<feature type="transmembrane region" description="Helical" evidence="6">
    <location>
        <begin position="82"/>
        <end position="102"/>
    </location>
</feature>
<gene>
    <name evidence="7" type="ORF">FYC51_00615</name>
</gene>
<comment type="caution">
    <text evidence="7">The sequence shown here is derived from an EMBL/GenBank/DDBJ whole genome shotgun (WGS) entry which is preliminary data.</text>
</comment>
<evidence type="ECO:0000256" key="1">
    <source>
        <dbReference type="ARBA" id="ARBA00004141"/>
    </source>
</evidence>
<evidence type="ECO:0000256" key="4">
    <source>
        <dbReference type="ARBA" id="ARBA00022989"/>
    </source>
</evidence>
<accession>A0A5S4V389</accession>
<keyword evidence="4 6" id="KW-1133">Transmembrane helix</keyword>
<name>A0A5S4V389_9MICO</name>
<keyword evidence="3 6" id="KW-0812">Transmembrane</keyword>
<comment type="subcellular location">
    <subcellularLocation>
        <location evidence="1">Membrane</location>
        <topology evidence="1">Multi-pass membrane protein</topology>
    </subcellularLocation>
</comment>
<evidence type="ECO:0000313" key="7">
    <source>
        <dbReference type="EMBL" id="TYL52313.1"/>
    </source>
</evidence>
<evidence type="ECO:0000256" key="6">
    <source>
        <dbReference type="SAM" id="Phobius"/>
    </source>
</evidence>
<dbReference type="InterPro" id="IPR012506">
    <property type="entry name" value="TMEM86B-like"/>
</dbReference>